<comment type="caution">
    <text evidence="1">The sequence shown here is derived from an EMBL/GenBank/DDBJ whole genome shotgun (WGS) entry which is preliminary data.</text>
</comment>
<reference evidence="1 2" key="1">
    <citation type="submission" date="2016-10" db="EMBL/GenBank/DDBJ databases">
        <authorList>
            <person name="Varghese N."/>
            <person name="Submissions S."/>
        </authorList>
    </citation>
    <scope>NUCLEOTIDE SEQUENCE [LARGE SCALE GENOMIC DNA]</scope>
    <source>
        <strain evidence="1 2">CGMCC 1.6859</strain>
    </source>
</reference>
<proteinExistence type="predicted"/>
<keyword evidence="2" id="KW-1185">Reference proteome</keyword>
<dbReference type="EMBL" id="FMVC01000002">
    <property type="protein sequence ID" value="SCY29746.1"/>
    <property type="molecule type" value="Genomic_DNA"/>
</dbReference>
<dbReference type="Proteomes" id="UP000199307">
    <property type="component" value="Unassembled WGS sequence"/>
</dbReference>
<gene>
    <name evidence="1" type="ORF">SAMN02927916_1772</name>
</gene>
<name>A0ABY0LKZ2_9FLAO</name>
<evidence type="ECO:0000313" key="1">
    <source>
        <dbReference type="EMBL" id="SCY29746.1"/>
    </source>
</evidence>
<dbReference type="RefSeq" id="WP_091131085.1">
    <property type="nucleotide sequence ID" value="NZ_FMVC01000002.1"/>
</dbReference>
<accession>A0ABY0LKZ2</accession>
<evidence type="ECO:0008006" key="3">
    <source>
        <dbReference type="Google" id="ProtNLM"/>
    </source>
</evidence>
<organism evidence="1 2">
    <name type="scientific">Flavobacterium anhuiense</name>
    <dbReference type="NCBI Taxonomy" id="459526"/>
    <lineage>
        <taxon>Bacteria</taxon>
        <taxon>Pseudomonadati</taxon>
        <taxon>Bacteroidota</taxon>
        <taxon>Flavobacteriia</taxon>
        <taxon>Flavobacteriales</taxon>
        <taxon>Flavobacteriaceae</taxon>
        <taxon>Flavobacterium</taxon>
    </lineage>
</organism>
<evidence type="ECO:0000313" key="2">
    <source>
        <dbReference type="Proteomes" id="UP000199307"/>
    </source>
</evidence>
<protein>
    <recommendedName>
        <fullName evidence="3">Cytoplasmic protein</fullName>
    </recommendedName>
</protein>
<sequence length="136" mass="16634">MIEKTEFLANKINEFIEKYGEVPPHWIYKPDSHPYSIIWRYGSGDEFCDCFYIWFEENCQTTEKRIAYFKKYNPPPRWLASVVDSIWETEGWNEPFFDYTPYLKKLEKYGFTGTSEYEKDLDDQKWLDKENDINRF</sequence>